<dbReference type="AlphaFoldDB" id="A0A9N8WL47"/>
<evidence type="ECO:0000313" key="2">
    <source>
        <dbReference type="EMBL" id="CAG8490912.1"/>
    </source>
</evidence>
<feature type="chain" id="PRO_5040396149" evidence="1">
    <location>
        <begin position="26"/>
        <end position="76"/>
    </location>
</feature>
<proteinExistence type="predicted"/>
<dbReference type="Proteomes" id="UP000789508">
    <property type="component" value="Unassembled WGS sequence"/>
</dbReference>
<feature type="signal peptide" evidence="1">
    <location>
        <begin position="1"/>
        <end position="25"/>
    </location>
</feature>
<sequence>MHDTQILKVLLLLFLFITLVNESSASPVLMRKRQAGPQGIWGPVTGGCKKKRCVGALLVDTVNSVAGNPQATVSVS</sequence>
<gene>
    <name evidence="2" type="ORF">ALEPTO_LOCUS2978</name>
</gene>
<organism evidence="2 3">
    <name type="scientific">Ambispora leptoticha</name>
    <dbReference type="NCBI Taxonomy" id="144679"/>
    <lineage>
        <taxon>Eukaryota</taxon>
        <taxon>Fungi</taxon>
        <taxon>Fungi incertae sedis</taxon>
        <taxon>Mucoromycota</taxon>
        <taxon>Glomeromycotina</taxon>
        <taxon>Glomeromycetes</taxon>
        <taxon>Archaeosporales</taxon>
        <taxon>Ambisporaceae</taxon>
        <taxon>Ambispora</taxon>
    </lineage>
</organism>
<dbReference type="EMBL" id="CAJVPS010000503">
    <property type="protein sequence ID" value="CAG8490912.1"/>
    <property type="molecule type" value="Genomic_DNA"/>
</dbReference>
<accession>A0A9N8WL47</accession>
<comment type="caution">
    <text evidence="2">The sequence shown here is derived from an EMBL/GenBank/DDBJ whole genome shotgun (WGS) entry which is preliminary data.</text>
</comment>
<protein>
    <submittedName>
        <fullName evidence="2">269_t:CDS:1</fullName>
    </submittedName>
</protein>
<reference evidence="2" key="1">
    <citation type="submission" date="2021-06" db="EMBL/GenBank/DDBJ databases">
        <authorList>
            <person name="Kallberg Y."/>
            <person name="Tangrot J."/>
            <person name="Rosling A."/>
        </authorList>
    </citation>
    <scope>NUCLEOTIDE SEQUENCE</scope>
    <source>
        <strain evidence="2">FL130A</strain>
    </source>
</reference>
<name>A0A9N8WL47_9GLOM</name>
<evidence type="ECO:0000256" key="1">
    <source>
        <dbReference type="SAM" id="SignalP"/>
    </source>
</evidence>
<evidence type="ECO:0000313" key="3">
    <source>
        <dbReference type="Proteomes" id="UP000789508"/>
    </source>
</evidence>
<keyword evidence="3" id="KW-1185">Reference proteome</keyword>
<keyword evidence="1" id="KW-0732">Signal</keyword>